<evidence type="ECO:0000256" key="6">
    <source>
        <dbReference type="ARBA" id="ARBA00023136"/>
    </source>
</evidence>
<keyword evidence="3 7" id="KW-0813">Transport</keyword>
<dbReference type="InterPro" id="IPR000425">
    <property type="entry name" value="MIP"/>
</dbReference>
<dbReference type="SUPFAM" id="SSF81338">
    <property type="entry name" value="Aquaporin-like"/>
    <property type="match status" value="1"/>
</dbReference>
<evidence type="ECO:0000256" key="3">
    <source>
        <dbReference type="ARBA" id="ARBA00022448"/>
    </source>
</evidence>
<organism evidence="9 10">
    <name type="scientific">Sediminibacterium roseum</name>
    <dbReference type="NCBI Taxonomy" id="1978412"/>
    <lineage>
        <taxon>Bacteria</taxon>
        <taxon>Pseudomonadati</taxon>
        <taxon>Bacteroidota</taxon>
        <taxon>Chitinophagia</taxon>
        <taxon>Chitinophagales</taxon>
        <taxon>Chitinophagaceae</taxon>
        <taxon>Sediminibacterium</taxon>
    </lineage>
</organism>
<dbReference type="InterPro" id="IPR022357">
    <property type="entry name" value="MIP_CS"/>
</dbReference>
<accession>A0ABW9ZUA4</accession>
<comment type="similarity">
    <text evidence="2 7">Belongs to the MIP/aquaporin (TC 1.A.8) family.</text>
</comment>
<evidence type="ECO:0000256" key="4">
    <source>
        <dbReference type="ARBA" id="ARBA00022692"/>
    </source>
</evidence>
<evidence type="ECO:0000256" key="2">
    <source>
        <dbReference type="ARBA" id="ARBA00006175"/>
    </source>
</evidence>
<keyword evidence="4 7" id="KW-0812">Transmembrane</keyword>
<reference evidence="9 10" key="1">
    <citation type="submission" date="2020-01" db="EMBL/GenBank/DDBJ databases">
        <title>Genome analysis.</title>
        <authorList>
            <person name="Wu S."/>
            <person name="Wang G."/>
        </authorList>
    </citation>
    <scope>NUCLEOTIDE SEQUENCE [LARGE SCALE GENOMIC DNA]</scope>
    <source>
        <strain evidence="9 10">SYL130</strain>
    </source>
</reference>
<feature type="transmembrane region" description="Helical" evidence="8">
    <location>
        <begin position="216"/>
        <end position="236"/>
    </location>
</feature>
<dbReference type="Gene3D" id="1.20.1080.10">
    <property type="entry name" value="Glycerol uptake facilitator protein"/>
    <property type="match status" value="1"/>
</dbReference>
<dbReference type="PANTHER" id="PTHR43829:SF9">
    <property type="entry name" value="AQUAPORIN-9"/>
    <property type="match status" value="1"/>
</dbReference>
<evidence type="ECO:0000313" key="10">
    <source>
        <dbReference type="Proteomes" id="UP000753802"/>
    </source>
</evidence>
<evidence type="ECO:0000313" key="9">
    <source>
        <dbReference type="EMBL" id="NCI48441.1"/>
    </source>
</evidence>
<evidence type="ECO:0000256" key="1">
    <source>
        <dbReference type="ARBA" id="ARBA00004141"/>
    </source>
</evidence>
<feature type="transmembrane region" description="Helical" evidence="8">
    <location>
        <begin position="88"/>
        <end position="106"/>
    </location>
</feature>
<comment type="subcellular location">
    <subcellularLocation>
        <location evidence="1">Membrane</location>
        <topology evidence="1">Multi-pass membrane protein</topology>
    </subcellularLocation>
</comment>
<keyword evidence="10" id="KW-1185">Reference proteome</keyword>
<protein>
    <submittedName>
        <fullName evidence="9">Aquaporin family protein</fullName>
    </submittedName>
</protein>
<evidence type="ECO:0000256" key="5">
    <source>
        <dbReference type="ARBA" id="ARBA00022989"/>
    </source>
</evidence>
<dbReference type="PANTHER" id="PTHR43829">
    <property type="entry name" value="AQUAPORIN OR AQUAGLYCEROPORIN RELATED"/>
    <property type="match status" value="1"/>
</dbReference>
<dbReference type="Pfam" id="PF00230">
    <property type="entry name" value="MIP"/>
    <property type="match status" value="1"/>
</dbReference>
<dbReference type="EMBL" id="JAACJS010000002">
    <property type="protein sequence ID" value="NCI48441.1"/>
    <property type="molecule type" value="Genomic_DNA"/>
</dbReference>
<dbReference type="PROSITE" id="PS00221">
    <property type="entry name" value="MIP"/>
    <property type="match status" value="1"/>
</dbReference>
<dbReference type="Proteomes" id="UP000753802">
    <property type="component" value="Unassembled WGS sequence"/>
</dbReference>
<dbReference type="PRINTS" id="PR00783">
    <property type="entry name" value="MINTRINSICP"/>
</dbReference>
<evidence type="ECO:0000256" key="8">
    <source>
        <dbReference type="SAM" id="Phobius"/>
    </source>
</evidence>
<keyword evidence="6 8" id="KW-0472">Membrane</keyword>
<feature type="transmembrane region" description="Helical" evidence="8">
    <location>
        <begin position="166"/>
        <end position="187"/>
    </location>
</feature>
<name>A0ABW9ZUA4_9BACT</name>
<dbReference type="RefSeq" id="WP_161816767.1">
    <property type="nucleotide sequence ID" value="NZ_JAACJS010000002.1"/>
</dbReference>
<feature type="transmembrane region" description="Helical" evidence="8">
    <location>
        <begin position="6"/>
        <end position="28"/>
    </location>
</feature>
<dbReference type="NCBIfam" id="TIGR00861">
    <property type="entry name" value="MIP"/>
    <property type="match status" value="1"/>
</dbReference>
<comment type="caution">
    <text evidence="9">The sequence shown here is derived from an EMBL/GenBank/DDBJ whole genome shotgun (WGS) entry which is preliminary data.</text>
</comment>
<keyword evidence="5 8" id="KW-1133">Transmembrane helix</keyword>
<proteinExistence type="inferred from homology"/>
<sequence length="238" mass="25011">MSSVFLSEFIGTMILILLGNGVVANVVLKKTFGNNSGWIVITFGWAIAVFTGVFIASRGIGGAHLNPAVTIAMAWLGKIEWSIVPEYFGGQILGAMAGSLLVWLSYYKHFEETEDGAGKLAVFATMPAINNPVANFFTELVGTFVLIFGVLYMAAPASSLGTLDALPVALLVLGIGLSLGGPTGYAINPARDLAPRIMHAILPIPSKIKSGWGYSWIPVIAPMVGAIVAAVVFKLVQG</sequence>
<feature type="transmembrane region" description="Helical" evidence="8">
    <location>
        <begin position="37"/>
        <end position="57"/>
    </location>
</feature>
<feature type="transmembrane region" description="Helical" evidence="8">
    <location>
        <begin position="133"/>
        <end position="154"/>
    </location>
</feature>
<gene>
    <name evidence="9" type="ORF">GWC95_00810</name>
</gene>
<dbReference type="InterPro" id="IPR050363">
    <property type="entry name" value="MIP/Aquaporin"/>
</dbReference>
<dbReference type="InterPro" id="IPR023271">
    <property type="entry name" value="Aquaporin-like"/>
</dbReference>
<evidence type="ECO:0000256" key="7">
    <source>
        <dbReference type="RuleBase" id="RU000477"/>
    </source>
</evidence>